<feature type="compositionally biased region" description="Polar residues" evidence="1">
    <location>
        <begin position="117"/>
        <end position="130"/>
    </location>
</feature>
<proteinExistence type="predicted"/>
<protein>
    <submittedName>
        <fullName evidence="2">Uncharacterized protein</fullName>
    </submittedName>
</protein>
<sequence>MNLSTVAIQEAISYEEAQAGAEAMKKSARVLSLDDISSDVIIKQEATVIGRKIQQIRRDALDMMKQSARDDATSCWESADGLVLMTSSVTSSYSADGLSLAVARISSSRSFSGSSRNTNISRRSVLSNQTQEDKSNIVEEDSGEAIDEPDASNSSIQSRAYMNQLLLLNQSQALHIQST</sequence>
<feature type="region of interest" description="Disordered" evidence="1">
    <location>
        <begin position="110"/>
        <end position="153"/>
    </location>
</feature>
<dbReference type="AlphaFoldDB" id="A0A2Z7AYT5"/>
<accession>A0A2Z7AYT5</accession>
<name>A0A2Z7AYT5_9LAMI</name>
<reference evidence="2 3" key="1">
    <citation type="journal article" date="2015" name="Proc. Natl. Acad. Sci. U.S.A.">
        <title>The resurrection genome of Boea hygrometrica: A blueprint for survival of dehydration.</title>
        <authorList>
            <person name="Xiao L."/>
            <person name="Yang G."/>
            <person name="Zhang L."/>
            <person name="Yang X."/>
            <person name="Zhao S."/>
            <person name="Ji Z."/>
            <person name="Zhou Q."/>
            <person name="Hu M."/>
            <person name="Wang Y."/>
            <person name="Chen M."/>
            <person name="Xu Y."/>
            <person name="Jin H."/>
            <person name="Xiao X."/>
            <person name="Hu G."/>
            <person name="Bao F."/>
            <person name="Hu Y."/>
            <person name="Wan P."/>
            <person name="Li L."/>
            <person name="Deng X."/>
            <person name="Kuang T."/>
            <person name="Xiang C."/>
            <person name="Zhu J.K."/>
            <person name="Oliver M.J."/>
            <person name="He Y."/>
        </authorList>
    </citation>
    <scope>NUCLEOTIDE SEQUENCE [LARGE SCALE GENOMIC DNA]</scope>
    <source>
        <strain evidence="3">cv. XS01</strain>
    </source>
</reference>
<evidence type="ECO:0000313" key="3">
    <source>
        <dbReference type="Proteomes" id="UP000250235"/>
    </source>
</evidence>
<dbReference type="Proteomes" id="UP000250235">
    <property type="component" value="Unassembled WGS sequence"/>
</dbReference>
<dbReference type="EMBL" id="KV010694">
    <property type="protein sequence ID" value="KZV27054.1"/>
    <property type="molecule type" value="Genomic_DNA"/>
</dbReference>
<keyword evidence="3" id="KW-1185">Reference proteome</keyword>
<gene>
    <name evidence="2" type="ORF">F511_37327</name>
</gene>
<organism evidence="2 3">
    <name type="scientific">Dorcoceras hygrometricum</name>
    <dbReference type="NCBI Taxonomy" id="472368"/>
    <lineage>
        <taxon>Eukaryota</taxon>
        <taxon>Viridiplantae</taxon>
        <taxon>Streptophyta</taxon>
        <taxon>Embryophyta</taxon>
        <taxon>Tracheophyta</taxon>
        <taxon>Spermatophyta</taxon>
        <taxon>Magnoliopsida</taxon>
        <taxon>eudicotyledons</taxon>
        <taxon>Gunneridae</taxon>
        <taxon>Pentapetalae</taxon>
        <taxon>asterids</taxon>
        <taxon>lamiids</taxon>
        <taxon>Lamiales</taxon>
        <taxon>Gesneriaceae</taxon>
        <taxon>Didymocarpoideae</taxon>
        <taxon>Trichosporeae</taxon>
        <taxon>Loxocarpinae</taxon>
        <taxon>Dorcoceras</taxon>
    </lineage>
</organism>
<evidence type="ECO:0000313" key="2">
    <source>
        <dbReference type="EMBL" id="KZV27054.1"/>
    </source>
</evidence>
<feature type="compositionally biased region" description="Acidic residues" evidence="1">
    <location>
        <begin position="138"/>
        <end position="150"/>
    </location>
</feature>
<evidence type="ECO:0000256" key="1">
    <source>
        <dbReference type="SAM" id="MobiDB-lite"/>
    </source>
</evidence>